<sequence>MVYSINEKLPSAPEVTEAYAALFCDTNLSKNQETASQPYMSSNTKVSSSERILSALKILAMFLLCFLLLFIILLIGKLLNHHQHSDPTDISDKVFLSFRIEKYSFNSYENKRLIEKNFVFDTQGLNYNKSLEYFVEKAVPVFDSTFKRFFQHNLIDQRYSSNVFDEEYMEYIHTDSSIIVRNGAKIELFCFLLEDFKTK</sequence>
<evidence type="ECO:0000256" key="1">
    <source>
        <dbReference type="SAM" id="Phobius"/>
    </source>
</evidence>
<reference evidence="3" key="1">
    <citation type="submission" date="2022-11" db="UniProtKB">
        <authorList>
            <consortium name="WormBaseParasite"/>
        </authorList>
    </citation>
    <scope>IDENTIFICATION</scope>
</reference>
<proteinExistence type="predicted"/>
<evidence type="ECO:0000313" key="3">
    <source>
        <dbReference type="WBParaSite" id="jg10246"/>
    </source>
</evidence>
<evidence type="ECO:0000313" key="2">
    <source>
        <dbReference type="Proteomes" id="UP000887574"/>
    </source>
</evidence>
<accession>A0A915CMN4</accession>
<keyword evidence="2" id="KW-1185">Reference proteome</keyword>
<dbReference type="AlphaFoldDB" id="A0A915CMN4"/>
<dbReference type="Proteomes" id="UP000887574">
    <property type="component" value="Unplaced"/>
</dbReference>
<protein>
    <submittedName>
        <fullName evidence="3">SEA domain-containing protein</fullName>
    </submittedName>
</protein>
<dbReference type="WBParaSite" id="jg10246">
    <property type="protein sequence ID" value="jg10246"/>
    <property type="gene ID" value="jg10246"/>
</dbReference>
<keyword evidence="1" id="KW-0472">Membrane</keyword>
<keyword evidence="1" id="KW-0812">Transmembrane</keyword>
<keyword evidence="1" id="KW-1133">Transmembrane helix</keyword>
<feature type="transmembrane region" description="Helical" evidence="1">
    <location>
        <begin position="52"/>
        <end position="75"/>
    </location>
</feature>
<name>A0A915CMN4_9BILA</name>
<organism evidence="2 3">
    <name type="scientific">Ditylenchus dipsaci</name>
    <dbReference type="NCBI Taxonomy" id="166011"/>
    <lineage>
        <taxon>Eukaryota</taxon>
        <taxon>Metazoa</taxon>
        <taxon>Ecdysozoa</taxon>
        <taxon>Nematoda</taxon>
        <taxon>Chromadorea</taxon>
        <taxon>Rhabditida</taxon>
        <taxon>Tylenchina</taxon>
        <taxon>Tylenchomorpha</taxon>
        <taxon>Sphaerularioidea</taxon>
        <taxon>Anguinidae</taxon>
        <taxon>Anguininae</taxon>
        <taxon>Ditylenchus</taxon>
    </lineage>
</organism>